<dbReference type="Proteomes" id="UP000287651">
    <property type="component" value="Unassembled WGS sequence"/>
</dbReference>
<dbReference type="EMBL" id="AMZH03041516">
    <property type="protein sequence ID" value="RRT31312.1"/>
    <property type="molecule type" value="Genomic_DNA"/>
</dbReference>
<dbReference type="AlphaFoldDB" id="A0A426WX78"/>
<gene>
    <name evidence="2" type="ORF">B296_00053053</name>
</gene>
<sequence>MLSACRGCWPQPGPLQVWSTLAWLRARGGYQWARRTAASPAASRGDDASHRVGRPLAGRLPAAKGSHRLRRDSGNGNAVRVKEG</sequence>
<proteinExistence type="predicted"/>
<comment type="caution">
    <text evidence="2">The sequence shown here is derived from an EMBL/GenBank/DDBJ whole genome shotgun (WGS) entry which is preliminary data.</text>
</comment>
<accession>A0A426WX78</accession>
<reference evidence="2 3" key="1">
    <citation type="journal article" date="2014" name="Agronomy (Basel)">
        <title>A Draft Genome Sequence for Ensete ventricosum, the Drought-Tolerant Tree Against Hunger.</title>
        <authorList>
            <person name="Harrison J."/>
            <person name="Moore K.A."/>
            <person name="Paszkiewicz K."/>
            <person name="Jones T."/>
            <person name="Grant M."/>
            <person name="Ambacheew D."/>
            <person name="Muzemil S."/>
            <person name="Studholme D.J."/>
        </authorList>
    </citation>
    <scope>NUCLEOTIDE SEQUENCE [LARGE SCALE GENOMIC DNA]</scope>
</reference>
<protein>
    <submittedName>
        <fullName evidence="2">Uncharacterized protein</fullName>
    </submittedName>
</protein>
<evidence type="ECO:0000313" key="3">
    <source>
        <dbReference type="Proteomes" id="UP000287651"/>
    </source>
</evidence>
<name>A0A426WX78_ENSVE</name>
<feature type="region of interest" description="Disordered" evidence="1">
    <location>
        <begin position="36"/>
        <end position="84"/>
    </location>
</feature>
<organism evidence="2 3">
    <name type="scientific">Ensete ventricosum</name>
    <name type="common">Abyssinian banana</name>
    <name type="synonym">Musa ensete</name>
    <dbReference type="NCBI Taxonomy" id="4639"/>
    <lineage>
        <taxon>Eukaryota</taxon>
        <taxon>Viridiplantae</taxon>
        <taxon>Streptophyta</taxon>
        <taxon>Embryophyta</taxon>
        <taxon>Tracheophyta</taxon>
        <taxon>Spermatophyta</taxon>
        <taxon>Magnoliopsida</taxon>
        <taxon>Liliopsida</taxon>
        <taxon>Zingiberales</taxon>
        <taxon>Musaceae</taxon>
        <taxon>Ensete</taxon>
    </lineage>
</organism>
<evidence type="ECO:0000313" key="2">
    <source>
        <dbReference type="EMBL" id="RRT31312.1"/>
    </source>
</evidence>
<evidence type="ECO:0000256" key="1">
    <source>
        <dbReference type="SAM" id="MobiDB-lite"/>
    </source>
</evidence>